<dbReference type="PROSITE" id="PS51084">
    <property type="entry name" value="HIT_2"/>
    <property type="match status" value="1"/>
</dbReference>
<organism evidence="3 4">
    <name type="scientific">Chloracidobacterium sp. N</name>
    <dbReference type="NCBI Taxonomy" id="2821540"/>
    <lineage>
        <taxon>Bacteria</taxon>
        <taxon>Pseudomonadati</taxon>
        <taxon>Acidobacteriota</taxon>
        <taxon>Terriglobia</taxon>
        <taxon>Terriglobales</taxon>
        <taxon>Acidobacteriaceae</taxon>
        <taxon>Chloracidobacterium</taxon>
        <taxon>Chloracidobacterium aggregatum</taxon>
    </lineage>
</organism>
<name>A0ABX8AW63_9BACT</name>
<dbReference type="PROSITE" id="PS00892">
    <property type="entry name" value="HIT_1"/>
    <property type="match status" value="1"/>
</dbReference>
<dbReference type="Pfam" id="PF01230">
    <property type="entry name" value="HIT"/>
    <property type="match status" value="1"/>
</dbReference>
<dbReference type="InterPro" id="IPR001310">
    <property type="entry name" value="Histidine_triad_HIT"/>
</dbReference>
<evidence type="ECO:0000313" key="4">
    <source>
        <dbReference type="Proteomes" id="UP000677668"/>
    </source>
</evidence>
<proteinExistence type="predicted"/>
<sequence>MAEADNIFLRIARGEAPADIVYDDEQCVAFRDIHPQAPTHILIIPRTPMESLNEASQSDEAVLGHLLRVAAKIANKVGIAETGYRTVINTGPDAGQSVFQLHVHLLGGRPLAWPPG</sequence>
<dbReference type="Gene3D" id="3.30.428.10">
    <property type="entry name" value="HIT-like"/>
    <property type="match status" value="1"/>
</dbReference>
<feature type="domain" description="HIT" evidence="2">
    <location>
        <begin position="7"/>
        <end position="116"/>
    </location>
</feature>
<comment type="caution">
    <text evidence="1">Lacks conserved residue(s) required for the propagation of feature annotation.</text>
</comment>
<dbReference type="RefSeq" id="WP_058867453.1">
    <property type="nucleotide sequence ID" value="NZ_CP072642.1"/>
</dbReference>
<evidence type="ECO:0000313" key="3">
    <source>
        <dbReference type="EMBL" id="QUV92920.1"/>
    </source>
</evidence>
<dbReference type="InterPro" id="IPR011146">
    <property type="entry name" value="HIT-like"/>
</dbReference>
<keyword evidence="4" id="KW-1185">Reference proteome</keyword>
<accession>A0ABX8AW63</accession>
<protein>
    <submittedName>
        <fullName evidence="3">Histidine triad nucleotide-binding protein</fullName>
    </submittedName>
</protein>
<reference evidence="3 4" key="1">
    <citation type="submission" date="2021-03" db="EMBL/GenBank/DDBJ databases">
        <title>Genomic and phenotypic characterization of Chloracidobacterium isolates provides evidence for multiple species.</title>
        <authorList>
            <person name="Saini M.K."/>
            <person name="Costas A.M.G."/>
            <person name="Tank M."/>
            <person name="Bryant D.A."/>
        </authorList>
    </citation>
    <scope>NUCLEOTIDE SEQUENCE [LARGE SCALE GENOMIC DNA]</scope>
    <source>
        <strain evidence="3 4">N</strain>
    </source>
</reference>
<gene>
    <name evidence="3" type="ORF">J8C05_05880</name>
</gene>
<dbReference type="InterPro" id="IPR019808">
    <property type="entry name" value="Histidine_triad_CS"/>
</dbReference>
<dbReference type="PRINTS" id="PR00332">
    <property type="entry name" value="HISTRIAD"/>
</dbReference>
<dbReference type="EMBL" id="CP072642">
    <property type="protein sequence ID" value="QUV92920.1"/>
    <property type="molecule type" value="Genomic_DNA"/>
</dbReference>
<evidence type="ECO:0000256" key="1">
    <source>
        <dbReference type="PROSITE-ProRule" id="PRU00464"/>
    </source>
</evidence>
<dbReference type="Proteomes" id="UP000677668">
    <property type="component" value="Chromosome 1"/>
</dbReference>
<evidence type="ECO:0000259" key="2">
    <source>
        <dbReference type="PROSITE" id="PS51084"/>
    </source>
</evidence>
<dbReference type="CDD" id="cd01276">
    <property type="entry name" value="PKCI_related"/>
    <property type="match status" value="1"/>
</dbReference>
<dbReference type="PANTHER" id="PTHR23089">
    <property type="entry name" value="HISTIDINE TRIAD HIT PROTEIN"/>
    <property type="match status" value="1"/>
</dbReference>
<dbReference type="InterPro" id="IPR036265">
    <property type="entry name" value="HIT-like_sf"/>
</dbReference>
<dbReference type="SUPFAM" id="SSF54197">
    <property type="entry name" value="HIT-like"/>
    <property type="match status" value="1"/>
</dbReference>